<feature type="region of interest" description="Disordered" evidence="1">
    <location>
        <begin position="512"/>
        <end position="542"/>
    </location>
</feature>
<keyword evidence="4" id="KW-0347">Helicase</keyword>
<evidence type="ECO:0000259" key="2">
    <source>
        <dbReference type="PROSITE" id="PS51192"/>
    </source>
</evidence>
<dbReference type="Proteomes" id="UP000199041">
    <property type="component" value="Unassembled WGS sequence"/>
</dbReference>
<gene>
    <name evidence="4" type="ORF">SAMN05192529_13150</name>
</gene>
<dbReference type="STRING" id="551991.SAMN05192529_13150"/>
<protein>
    <submittedName>
        <fullName evidence="4">Superfamily II DNA or RNA helicase</fullName>
    </submittedName>
</protein>
<name>A0A1H4CGZ5_9BACT</name>
<dbReference type="SMART" id="SM00487">
    <property type="entry name" value="DEXDc"/>
    <property type="match status" value="1"/>
</dbReference>
<dbReference type="InterPro" id="IPR014001">
    <property type="entry name" value="Helicase_ATP-bd"/>
</dbReference>
<dbReference type="Pfam" id="PF10571">
    <property type="entry name" value="UPF0547"/>
    <property type="match status" value="1"/>
</dbReference>
<dbReference type="PROSITE" id="PS51192">
    <property type="entry name" value="HELICASE_ATP_BIND_1"/>
    <property type="match status" value="1"/>
</dbReference>
<feature type="compositionally biased region" description="Pro residues" evidence="1">
    <location>
        <begin position="519"/>
        <end position="539"/>
    </location>
</feature>
<dbReference type="Gene3D" id="3.40.50.300">
    <property type="entry name" value="P-loop containing nucleotide triphosphate hydrolases"/>
    <property type="match status" value="2"/>
</dbReference>
<accession>A0A1H4CGZ5</accession>
<organism evidence="4 5">
    <name type="scientific">Arachidicoccus rhizosphaerae</name>
    <dbReference type="NCBI Taxonomy" id="551991"/>
    <lineage>
        <taxon>Bacteria</taxon>
        <taxon>Pseudomonadati</taxon>
        <taxon>Bacteroidota</taxon>
        <taxon>Chitinophagia</taxon>
        <taxon>Chitinophagales</taxon>
        <taxon>Chitinophagaceae</taxon>
        <taxon>Arachidicoccus</taxon>
    </lineage>
</organism>
<dbReference type="InterPro" id="IPR006935">
    <property type="entry name" value="Helicase/UvrB_N"/>
</dbReference>
<feature type="domain" description="Helicase C-terminal" evidence="3">
    <location>
        <begin position="222"/>
        <end position="370"/>
    </location>
</feature>
<dbReference type="SUPFAM" id="SSF52540">
    <property type="entry name" value="P-loop containing nucleoside triphosphate hydrolases"/>
    <property type="match status" value="1"/>
</dbReference>
<dbReference type="InterPro" id="IPR001650">
    <property type="entry name" value="Helicase_C-like"/>
</dbReference>
<dbReference type="GO" id="GO:0004386">
    <property type="term" value="F:helicase activity"/>
    <property type="evidence" value="ECO:0007669"/>
    <property type="project" value="UniProtKB-KW"/>
</dbReference>
<keyword evidence="5" id="KW-1185">Reference proteome</keyword>
<keyword evidence="4" id="KW-0547">Nucleotide-binding</keyword>
<dbReference type="InterPro" id="IPR050742">
    <property type="entry name" value="Helicase_Restrict-Modif_Enz"/>
</dbReference>
<dbReference type="GO" id="GO:0016787">
    <property type="term" value="F:hydrolase activity"/>
    <property type="evidence" value="ECO:0007669"/>
    <property type="project" value="InterPro"/>
</dbReference>
<dbReference type="GO" id="GO:0005829">
    <property type="term" value="C:cytosol"/>
    <property type="evidence" value="ECO:0007669"/>
    <property type="project" value="TreeGrafter"/>
</dbReference>
<dbReference type="Pfam" id="PF00271">
    <property type="entry name" value="Helicase_C"/>
    <property type="match status" value="1"/>
</dbReference>
<dbReference type="InterPro" id="IPR027417">
    <property type="entry name" value="P-loop_NTPase"/>
</dbReference>
<dbReference type="PROSITE" id="PS51194">
    <property type="entry name" value="HELICASE_CTER"/>
    <property type="match status" value="1"/>
</dbReference>
<dbReference type="InterPro" id="IPR018886">
    <property type="entry name" value="UPF0547"/>
</dbReference>
<proteinExistence type="predicted"/>
<reference evidence="4 5" key="1">
    <citation type="submission" date="2016-10" db="EMBL/GenBank/DDBJ databases">
        <authorList>
            <person name="de Groot N.N."/>
        </authorList>
    </citation>
    <scope>NUCLEOTIDE SEQUENCE [LARGE SCALE GENOMIC DNA]</scope>
    <source>
        <strain evidence="4 5">Vu-144</strain>
    </source>
</reference>
<evidence type="ECO:0000259" key="3">
    <source>
        <dbReference type="PROSITE" id="PS51194"/>
    </source>
</evidence>
<sequence length="552" mass="62032">MITLYDYQEKLNNEAATKFASGIKKLLAQAPTGSGKTVMFSSVCNRWLTKNTSSILILVHRIELLRQTRRTLYDLYKIKAQPIISGMKHIPPAQVYVGMIESTYKKVDKIPTSLGLVIIDEAHLANFFKVHKPLEALPNPPYILGFTATPYSANKKKPLKDYYQDIITTVQIEELIRRGKLCQNITRAPEETVNRAELATKGGDFDEGLMGIKFSAPKYVNNTVKAYEKYAPGTKAIVFNCTVDHSIQVNNAFRLAGYEAKHVDGDMSTTERTNILKWFESTPGAILNNVGIATTGTDIPSIQTVIMNRSTKSNITWLQCTGRGGRLHASKAIFTIIDMGGNAAVLGDWSDDRDWENIFHNPPKKKDKQGAAPCKSCPSCDAILAATARSCKYCGFEFPSREQEIEEELGDFVVVTKGLDIETLMQENSERKEYYTFFDIGRQLAAAAKQTVPKMTEEIAAYILSQYEEKGKVWCEQVGKNWNRWHQDRAKETLWKELQDRFKKWKPEGQEVQAFTAPLPAPPPPPPVILPEPAKPQPWQPSIQPLQALRAL</sequence>
<keyword evidence="4" id="KW-0067">ATP-binding</keyword>
<feature type="domain" description="Helicase ATP-binding" evidence="2">
    <location>
        <begin position="17"/>
        <end position="168"/>
    </location>
</feature>
<evidence type="ECO:0000313" key="5">
    <source>
        <dbReference type="Proteomes" id="UP000199041"/>
    </source>
</evidence>
<keyword evidence="4" id="KW-0378">Hydrolase</keyword>
<dbReference type="AlphaFoldDB" id="A0A1H4CGZ5"/>
<dbReference type="Pfam" id="PF04851">
    <property type="entry name" value="ResIII"/>
    <property type="match status" value="1"/>
</dbReference>
<dbReference type="EMBL" id="FNQY01000031">
    <property type="protein sequence ID" value="SEA59610.1"/>
    <property type="molecule type" value="Genomic_DNA"/>
</dbReference>
<dbReference type="OrthoDB" id="9802848at2"/>
<dbReference type="GO" id="GO:0005524">
    <property type="term" value="F:ATP binding"/>
    <property type="evidence" value="ECO:0007669"/>
    <property type="project" value="InterPro"/>
</dbReference>
<dbReference type="PANTHER" id="PTHR47396">
    <property type="entry name" value="TYPE I RESTRICTION ENZYME ECOKI R PROTEIN"/>
    <property type="match status" value="1"/>
</dbReference>
<dbReference type="PANTHER" id="PTHR47396:SF1">
    <property type="entry name" value="ATP-DEPENDENT HELICASE IRC3-RELATED"/>
    <property type="match status" value="1"/>
</dbReference>
<evidence type="ECO:0000313" key="4">
    <source>
        <dbReference type="EMBL" id="SEA59610.1"/>
    </source>
</evidence>
<dbReference type="GO" id="GO:0003677">
    <property type="term" value="F:DNA binding"/>
    <property type="evidence" value="ECO:0007669"/>
    <property type="project" value="InterPro"/>
</dbReference>
<dbReference type="RefSeq" id="WP_091401068.1">
    <property type="nucleotide sequence ID" value="NZ_FNQY01000031.1"/>
</dbReference>
<evidence type="ECO:0000256" key="1">
    <source>
        <dbReference type="SAM" id="MobiDB-lite"/>
    </source>
</evidence>
<dbReference type="SMART" id="SM00490">
    <property type="entry name" value="HELICc"/>
    <property type="match status" value="1"/>
</dbReference>